<reference evidence="1 2" key="1">
    <citation type="submission" date="2023-03" db="EMBL/GenBank/DDBJ databases">
        <title>Bacillus Genome Sequencing.</title>
        <authorList>
            <person name="Dunlap C."/>
        </authorList>
    </citation>
    <scope>NUCLEOTIDE SEQUENCE [LARGE SCALE GENOMIC DNA]</scope>
    <source>
        <strain evidence="1 2">NRS-52</strain>
    </source>
</reference>
<keyword evidence="2" id="KW-1185">Reference proteome</keyword>
<sequence>MARQQAAGGGKQMNEVAKKAVGALLETSRRLQKLISVIESESIGRVIDDMDKVVYYLYDIELSTHECADGFYETIHEYQDGGIDIDECLDYLEEFRNYVPEDKKVR</sequence>
<accession>A0ABU6PM63</accession>
<protein>
    <submittedName>
        <fullName evidence="1">Uncharacterized protein</fullName>
    </submittedName>
</protein>
<comment type="caution">
    <text evidence="1">The sequence shown here is derived from an EMBL/GenBank/DDBJ whole genome shotgun (WGS) entry which is preliminary data.</text>
</comment>
<organism evidence="1 2">
    <name type="scientific">Paenibacillus chibensis</name>
    <dbReference type="NCBI Taxonomy" id="59846"/>
    <lineage>
        <taxon>Bacteria</taxon>
        <taxon>Bacillati</taxon>
        <taxon>Bacillota</taxon>
        <taxon>Bacilli</taxon>
        <taxon>Bacillales</taxon>
        <taxon>Paenibacillaceae</taxon>
        <taxon>Paenibacillus</taxon>
    </lineage>
</organism>
<dbReference type="EMBL" id="JARTLD010000003">
    <property type="protein sequence ID" value="MED5015953.1"/>
    <property type="molecule type" value="Genomic_DNA"/>
</dbReference>
<dbReference type="RefSeq" id="WP_328274786.1">
    <property type="nucleotide sequence ID" value="NZ_JARTLD010000003.1"/>
</dbReference>
<name>A0ABU6PM63_9BACL</name>
<dbReference type="Proteomes" id="UP001343257">
    <property type="component" value="Unassembled WGS sequence"/>
</dbReference>
<evidence type="ECO:0000313" key="2">
    <source>
        <dbReference type="Proteomes" id="UP001343257"/>
    </source>
</evidence>
<proteinExistence type="predicted"/>
<gene>
    <name evidence="1" type="ORF">P9847_01395</name>
</gene>
<evidence type="ECO:0000313" key="1">
    <source>
        <dbReference type="EMBL" id="MED5015953.1"/>
    </source>
</evidence>